<comment type="similarity">
    <text evidence="2 7">Belongs to the FHIPEP (flagella/HR/invasion proteins export pore) family.</text>
</comment>
<protein>
    <recommendedName>
        <fullName evidence="7">Flagellar biosynthesis protein FlhA</fullName>
    </recommendedName>
</protein>
<dbReference type="AlphaFoldDB" id="A0A7D7RC23"/>
<gene>
    <name evidence="7 8" type="primary">flhA</name>
    <name evidence="8" type="ORF">H1Q58_01280</name>
</gene>
<dbReference type="GO" id="GO:0044780">
    <property type="term" value="P:bacterial-type flagellum assembly"/>
    <property type="evidence" value="ECO:0007669"/>
    <property type="project" value="InterPro"/>
</dbReference>
<dbReference type="InterPro" id="IPR042193">
    <property type="entry name" value="FHIPEP_3"/>
</dbReference>
<dbReference type="Proteomes" id="UP000514716">
    <property type="component" value="Chromosome"/>
</dbReference>
<dbReference type="PIRSF" id="PIRSF005419">
    <property type="entry name" value="FlhA"/>
    <property type="match status" value="1"/>
</dbReference>
<dbReference type="InterPro" id="IPR025505">
    <property type="entry name" value="FHIPEP_CS"/>
</dbReference>
<evidence type="ECO:0000256" key="2">
    <source>
        <dbReference type="ARBA" id="ARBA00008835"/>
    </source>
</evidence>
<dbReference type="InterPro" id="IPR006301">
    <property type="entry name" value="FlhA"/>
</dbReference>
<reference evidence="8 9" key="1">
    <citation type="submission" date="2020-07" db="EMBL/GenBank/DDBJ databases">
        <title>Screening of a cold-adapted Planococcus bacterium producing protease in traditional shrimp paste and protease identification by genome sequencing.</title>
        <authorList>
            <person name="Gao R."/>
            <person name="Leng W."/>
            <person name="Chu Q."/>
            <person name="Wu X."/>
            <person name="Liu H."/>
            <person name="Li X."/>
        </authorList>
    </citation>
    <scope>NUCLEOTIDE SEQUENCE [LARGE SCALE GENOMIC DNA]</scope>
    <source>
        <strain evidence="8 9">XJ11</strain>
    </source>
</reference>
<keyword evidence="7" id="KW-0653">Protein transport</keyword>
<keyword evidence="3 7" id="KW-1003">Cell membrane</keyword>
<dbReference type="Gene3D" id="1.10.8.540">
    <property type="entry name" value="FHIPEP family, domain 3"/>
    <property type="match status" value="1"/>
</dbReference>
<comment type="function">
    <text evidence="7">Required for formation of the rod structure of the flagellar apparatus. Together with FliI and FliH, may constitute the export apparatus of flagellin.</text>
</comment>
<keyword evidence="7" id="KW-0813">Transport</keyword>
<feature type="transmembrane region" description="Helical" evidence="7">
    <location>
        <begin position="42"/>
        <end position="59"/>
    </location>
</feature>
<keyword evidence="7" id="KW-1006">Bacterial flagellum protein export</keyword>
<dbReference type="EMBL" id="CP059540">
    <property type="protein sequence ID" value="QMT18938.1"/>
    <property type="molecule type" value="Genomic_DNA"/>
</dbReference>
<dbReference type="GO" id="GO:0009306">
    <property type="term" value="P:protein secretion"/>
    <property type="evidence" value="ECO:0007669"/>
    <property type="project" value="InterPro"/>
</dbReference>
<keyword evidence="6 7" id="KW-0472">Membrane</keyword>
<keyword evidence="8" id="KW-0969">Cilium</keyword>
<dbReference type="Gene3D" id="3.40.30.60">
    <property type="entry name" value="FHIPEP family, domain 1"/>
    <property type="match status" value="1"/>
</dbReference>
<feature type="transmembrane region" description="Helical" evidence="7">
    <location>
        <begin position="242"/>
        <end position="263"/>
    </location>
</feature>
<dbReference type="PROSITE" id="PS00994">
    <property type="entry name" value="FHIPEP"/>
    <property type="match status" value="1"/>
</dbReference>
<dbReference type="PANTHER" id="PTHR30161:SF1">
    <property type="entry name" value="FLAGELLAR BIOSYNTHESIS PROTEIN FLHA-RELATED"/>
    <property type="match status" value="1"/>
</dbReference>
<dbReference type="InterPro" id="IPR042196">
    <property type="entry name" value="FHIPEP_4"/>
</dbReference>
<proteinExistence type="inferred from homology"/>
<keyword evidence="8" id="KW-0966">Cell projection</keyword>
<feature type="transmembrane region" description="Helical" evidence="7">
    <location>
        <begin position="105"/>
        <end position="131"/>
    </location>
</feature>
<feature type="transmembrane region" description="Helical" evidence="7">
    <location>
        <begin position="65"/>
        <end position="84"/>
    </location>
</feature>
<keyword evidence="4 7" id="KW-0812">Transmembrane</keyword>
<name>A0A7D7RC23_PLAMR</name>
<evidence type="ECO:0000256" key="4">
    <source>
        <dbReference type="ARBA" id="ARBA00022692"/>
    </source>
</evidence>
<evidence type="ECO:0000256" key="1">
    <source>
        <dbReference type="ARBA" id="ARBA00004651"/>
    </source>
</evidence>
<feature type="transmembrane region" description="Helical" evidence="7">
    <location>
        <begin position="283"/>
        <end position="313"/>
    </location>
</feature>
<dbReference type="Pfam" id="PF00771">
    <property type="entry name" value="FHIPEP"/>
    <property type="match status" value="1"/>
</dbReference>
<dbReference type="Gene3D" id="3.40.50.12790">
    <property type="entry name" value="FHIPEP family, domain 4"/>
    <property type="match status" value="1"/>
</dbReference>
<dbReference type="InterPro" id="IPR042194">
    <property type="entry name" value="FHIPEP_1"/>
</dbReference>
<keyword evidence="7" id="KW-1005">Bacterial flagellum biogenesis</keyword>
<dbReference type="KEGG" id="pdec:H1Q58_01280"/>
<evidence type="ECO:0000256" key="3">
    <source>
        <dbReference type="ARBA" id="ARBA00022475"/>
    </source>
</evidence>
<sequence>MAKQQHERGGSSLKFRDYAILVSVIMIVIMMVIPLPPLLLDILIMINISLALTIILVAMNTQEPLQFSIFPTLLLLTTLFRLGLNVSTTRSILTNQTGGQVIETFGSFVVGGSAIIGILVFLILVIIQFLVITKGSERVAEVAARFTLDSMPGKQMSIDADLGAGMISDREAKTRREKVGQEADFYGAMDGASKFVKGDAIAGIIITIINIIGGLMIGVIVHGLPIAEAAQLFTLLSIGDGLVSQIPALLISTAMGIVVTRAVSDGNLGSDVTRQLFAYPKMLYVVAGTLMMLAIFTPINPLLIMPVAGVIAFSAFRMERTLKAEEAVEKDSDPNEKEAAELKSPESVTDLLHVDAIEFEFGYGLIPIADKNQGGDLLDRVIMIRRQCAMELGIVVPVIRIRDNIQLQPNEYVIKIKGNRVARGDIMLDHYLAMSPGVDDENVYGIETIEPAFGMPALWVDEDMKEEAEMAGYAIVDPPSVVSTHLTEIIKRHAHELVGRQEVKSLIENIRDSAPAVVEELIPNLMSIGEVQKVLMKLLKEKVSIRNLLVVLETLADYATQTKDTDLLTEYVRQALARQITRQYAPDNEALKVITAGASLEKKFAESVHRSEQGNYLSIDPESSQTIFQKITEQAGQLQQNGVQPILLTSPAIRIYMRQFVERFAPDLPVLSYNELEPEIEIQSVGVVNIP</sequence>
<evidence type="ECO:0000256" key="7">
    <source>
        <dbReference type="RuleBase" id="RU364093"/>
    </source>
</evidence>
<dbReference type="InterPro" id="IPR001712">
    <property type="entry name" value="T3SS_FHIPEP"/>
</dbReference>
<evidence type="ECO:0000313" key="8">
    <source>
        <dbReference type="EMBL" id="QMT18938.1"/>
    </source>
</evidence>
<dbReference type="PANTHER" id="PTHR30161">
    <property type="entry name" value="FLAGELLAR EXPORT PROTEIN, MEMBRANE FLHA SUBUNIT-RELATED"/>
    <property type="match status" value="1"/>
</dbReference>
<feature type="transmembrane region" description="Helical" evidence="7">
    <location>
        <begin position="18"/>
        <end position="35"/>
    </location>
</feature>
<evidence type="ECO:0000256" key="6">
    <source>
        <dbReference type="ARBA" id="ARBA00023136"/>
    </source>
</evidence>
<dbReference type="GO" id="GO:0005886">
    <property type="term" value="C:plasma membrane"/>
    <property type="evidence" value="ECO:0007669"/>
    <property type="project" value="UniProtKB-SubCell"/>
</dbReference>
<evidence type="ECO:0000313" key="9">
    <source>
        <dbReference type="Proteomes" id="UP000514716"/>
    </source>
</evidence>
<keyword evidence="8" id="KW-0282">Flagellum</keyword>
<accession>A0A7D7RC23</accession>
<organism evidence="8 9">
    <name type="scientific">Planococcus maritimus</name>
    <dbReference type="NCBI Taxonomy" id="192421"/>
    <lineage>
        <taxon>Bacteria</taxon>
        <taxon>Bacillati</taxon>
        <taxon>Bacillota</taxon>
        <taxon>Bacilli</taxon>
        <taxon>Bacillales</taxon>
        <taxon>Caryophanaceae</taxon>
        <taxon>Planococcus</taxon>
    </lineage>
</organism>
<feature type="transmembrane region" description="Helical" evidence="7">
    <location>
        <begin position="200"/>
        <end position="221"/>
    </location>
</feature>
<dbReference type="PRINTS" id="PR00949">
    <property type="entry name" value="TYPE3IMAPROT"/>
</dbReference>
<evidence type="ECO:0000256" key="5">
    <source>
        <dbReference type="ARBA" id="ARBA00022989"/>
    </source>
</evidence>
<comment type="subcellular location">
    <subcellularLocation>
        <location evidence="1 7">Cell membrane</location>
        <topology evidence="1 7">Multi-pass membrane protein</topology>
    </subcellularLocation>
</comment>
<dbReference type="NCBIfam" id="TIGR01398">
    <property type="entry name" value="FlhA"/>
    <property type="match status" value="1"/>
</dbReference>
<keyword evidence="9" id="KW-1185">Reference proteome</keyword>
<keyword evidence="5 7" id="KW-1133">Transmembrane helix</keyword>